<proteinExistence type="inferred from homology"/>
<feature type="domain" description="Transcriptional repressor Tup1 N-terminal" evidence="11">
    <location>
        <begin position="28"/>
        <end position="103"/>
    </location>
</feature>
<dbReference type="PROSITE" id="PS50082">
    <property type="entry name" value="WD_REPEATS_2"/>
    <property type="match status" value="6"/>
</dbReference>
<organism evidence="12 13">
    <name type="scientific">Tilletiopsis washingtonensis</name>
    <dbReference type="NCBI Taxonomy" id="58919"/>
    <lineage>
        <taxon>Eukaryota</taxon>
        <taxon>Fungi</taxon>
        <taxon>Dikarya</taxon>
        <taxon>Basidiomycota</taxon>
        <taxon>Ustilaginomycotina</taxon>
        <taxon>Exobasidiomycetes</taxon>
        <taxon>Entylomatales</taxon>
        <taxon>Entylomatales incertae sedis</taxon>
        <taxon>Tilletiopsis</taxon>
    </lineage>
</organism>
<evidence type="ECO:0000313" key="13">
    <source>
        <dbReference type="Proteomes" id="UP000245946"/>
    </source>
</evidence>
<feature type="repeat" description="WD" evidence="9">
    <location>
        <begin position="382"/>
        <end position="416"/>
    </location>
</feature>
<dbReference type="PROSITE" id="PS00678">
    <property type="entry name" value="WD_REPEATS_1"/>
    <property type="match status" value="4"/>
</dbReference>
<dbReference type="Proteomes" id="UP000245946">
    <property type="component" value="Unassembled WGS sequence"/>
</dbReference>
<keyword evidence="7" id="KW-0539">Nucleus</keyword>
<comment type="similarity">
    <text evidence="8">Belongs to the WD repeat TUP1 family.</text>
</comment>
<dbReference type="Gene3D" id="2.130.10.10">
    <property type="entry name" value="YVTN repeat-like/Quinoprotein amine dehydrogenase"/>
    <property type="match status" value="1"/>
</dbReference>
<dbReference type="PANTHER" id="PTHR44156">
    <property type="entry name" value="SUPERNUMERARY LIMBS, ISOFORM B-RELATED"/>
    <property type="match status" value="1"/>
</dbReference>
<evidence type="ECO:0000256" key="6">
    <source>
        <dbReference type="ARBA" id="ARBA00023163"/>
    </source>
</evidence>
<feature type="compositionally biased region" description="Basic and acidic residues" evidence="10">
    <location>
        <begin position="232"/>
        <end position="243"/>
    </location>
</feature>
<dbReference type="PRINTS" id="PR00320">
    <property type="entry name" value="GPROTEINBRPT"/>
</dbReference>
<dbReference type="GeneID" id="37270294"/>
<sequence>MSNIYNHRSLVPSAAPAPAAPPSASTARLNDLLDFVKHEFDVIGSDASQLKGQRDEFEHRIGQQVSEVQMMQQHIMDLESRHTSMAQQYEEEIKRLRQLLDSRGGAPDGPMTAGPSGGGAPPHLPTAAQGGPPSIAPPPGSGYGGKAPPFGQPPGAPESYRGQGGPGSNGGQQGGYERDQREREREMMMGERGARERERGMPSNGSEGSQKRLRMDERQHQGGYEGGPPSPEMERKMKDERHAGSSAPSPYHGPQGAHVPSGAYSGAPQARDVDPSPGPGPAAGNASLANLSDMDPDEIPKELKKEGSDWMAIFNPKVKRVLDVNLVHTLMHESVVCCVRFSPDGRFLATGCNRSAQIYDTKTGAKTCVLSEPTNKKGDLYIRSVCFSPDGQYLATGAEDRQIRIWDIAKKKVKHMFTGHKQEIYSLDFSRDGRIIASGSGDKSVRIWDVGSGKCLHVLYTSPNLEHGPSEAGVTSVSISADNRLVAAGALDTLVRVWDAKTGQQLEKLKGHKDSIYSVSFAPDGKSLISGSLDKTLKLWDLTGTSRAMDRHAADDEERTSNATCASTLVGHKDYVLSVSCSPDGQWVASGSKDRGVQFWDPRSGQAQFVLSGHKNSVIAINLSPAGNLLATGSGDFNARIWAYDRIAD</sequence>
<feature type="repeat" description="WD" evidence="9">
    <location>
        <begin position="569"/>
        <end position="610"/>
    </location>
</feature>
<feature type="repeat" description="WD" evidence="9">
    <location>
        <begin position="509"/>
        <end position="550"/>
    </location>
</feature>
<keyword evidence="4" id="KW-0677">Repeat</keyword>
<dbReference type="PROSITE" id="PS50294">
    <property type="entry name" value="WD_REPEATS_REGION"/>
    <property type="match status" value="6"/>
</dbReference>
<dbReference type="AlphaFoldDB" id="A0A316Z8A7"/>
<dbReference type="InterPro" id="IPR036322">
    <property type="entry name" value="WD40_repeat_dom_sf"/>
</dbReference>
<accession>A0A316Z8A7</accession>
<dbReference type="Pfam" id="PF08581">
    <property type="entry name" value="Tup_N"/>
    <property type="match status" value="1"/>
</dbReference>
<keyword evidence="6" id="KW-0804">Transcription</keyword>
<dbReference type="EMBL" id="KZ819296">
    <property type="protein sequence ID" value="PWN97172.1"/>
    <property type="molecule type" value="Genomic_DNA"/>
</dbReference>
<comment type="subcellular location">
    <subcellularLocation>
        <location evidence="1">Nucleus</location>
    </subcellularLocation>
</comment>
<feature type="compositionally biased region" description="Low complexity" evidence="10">
    <location>
        <begin position="12"/>
        <end position="22"/>
    </location>
</feature>
<keyword evidence="5" id="KW-0805">Transcription regulation</keyword>
<evidence type="ECO:0000256" key="2">
    <source>
        <dbReference type="ARBA" id="ARBA00022491"/>
    </source>
</evidence>
<evidence type="ECO:0000256" key="8">
    <source>
        <dbReference type="ARBA" id="ARBA00060760"/>
    </source>
</evidence>
<keyword evidence="13" id="KW-1185">Reference proteome</keyword>
<protein>
    <submittedName>
        <fullName evidence="12">WD40 repeat-like protein</fullName>
    </submittedName>
</protein>
<keyword evidence="3 9" id="KW-0853">WD repeat</keyword>
<evidence type="ECO:0000256" key="9">
    <source>
        <dbReference type="PROSITE-ProRule" id="PRU00221"/>
    </source>
</evidence>
<dbReference type="RefSeq" id="XP_025597451.1">
    <property type="nucleotide sequence ID" value="XM_025742750.1"/>
</dbReference>
<feature type="compositionally biased region" description="Low complexity" evidence="10">
    <location>
        <begin position="282"/>
        <end position="292"/>
    </location>
</feature>
<feature type="compositionally biased region" description="Basic and acidic residues" evidence="10">
    <location>
        <begin position="209"/>
        <end position="220"/>
    </location>
</feature>
<dbReference type="OrthoDB" id="17410at2759"/>
<dbReference type="Gene3D" id="1.20.5.340">
    <property type="match status" value="1"/>
</dbReference>
<feature type="compositionally biased region" description="Gly residues" evidence="10">
    <location>
        <begin position="162"/>
        <end position="174"/>
    </location>
</feature>
<evidence type="ECO:0000256" key="7">
    <source>
        <dbReference type="ARBA" id="ARBA00023242"/>
    </source>
</evidence>
<dbReference type="GO" id="GO:0005634">
    <property type="term" value="C:nucleus"/>
    <property type="evidence" value="ECO:0007669"/>
    <property type="project" value="UniProtKB-SubCell"/>
</dbReference>
<dbReference type="InterPro" id="IPR001680">
    <property type="entry name" value="WD40_rpt"/>
</dbReference>
<feature type="region of interest" description="Disordered" evidence="10">
    <location>
        <begin position="101"/>
        <end position="301"/>
    </location>
</feature>
<dbReference type="InterPro" id="IPR015943">
    <property type="entry name" value="WD40/YVTN_repeat-like_dom_sf"/>
</dbReference>
<dbReference type="SMART" id="SM00320">
    <property type="entry name" value="WD40"/>
    <property type="match status" value="7"/>
</dbReference>
<dbReference type="InterPro" id="IPR019775">
    <property type="entry name" value="WD40_repeat_CS"/>
</dbReference>
<evidence type="ECO:0000256" key="4">
    <source>
        <dbReference type="ARBA" id="ARBA00022737"/>
    </source>
</evidence>
<reference evidence="12 13" key="1">
    <citation type="journal article" date="2018" name="Mol. Biol. Evol.">
        <title>Broad Genomic Sampling Reveals a Smut Pathogenic Ancestry of the Fungal Clade Ustilaginomycotina.</title>
        <authorList>
            <person name="Kijpornyongpan T."/>
            <person name="Mondo S.J."/>
            <person name="Barry K."/>
            <person name="Sandor L."/>
            <person name="Lee J."/>
            <person name="Lipzen A."/>
            <person name="Pangilinan J."/>
            <person name="LaButti K."/>
            <person name="Hainaut M."/>
            <person name="Henrissat B."/>
            <person name="Grigoriev I.V."/>
            <person name="Spatafora J.W."/>
            <person name="Aime M.C."/>
        </authorList>
    </citation>
    <scope>NUCLEOTIDE SEQUENCE [LARGE SCALE GENOMIC DNA]</scope>
    <source>
        <strain evidence="12 13">MCA 4186</strain>
    </source>
</reference>
<feature type="repeat" description="WD" evidence="9">
    <location>
        <begin position="611"/>
        <end position="642"/>
    </location>
</feature>
<name>A0A316Z8A7_9BASI</name>
<feature type="repeat" description="WD" evidence="9">
    <location>
        <begin position="474"/>
        <end position="508"/>
    </location>
</feature>
<evidence type="ECO:0000256" key="3">
    <source>
        <dbReference type="ARBA" id="ARBA00022574"/>
    </source>
</evidence>
<dbReference type="InterPro" id="IPR053299">
    <property type="entry name" value="ASTRA_WD_repeat"/>
</dbReference>
<evidence type="ECO:0000256" key="10">
    <source>
        <dbReference type="SAM" id="MobiDB-lite"/>
    </source>
</evidence>
<dbReference type="STRING" id="58919.A0A316Z8A7"/>
<evidence type="ECO:0000313" key="12">
    <source>
        <dbReference type="EMBL" id="PWN97172.1"/>
    </source>
</evidence>
<evidence type="ECO:0000256" key="1">
    <source>
        <dbReference type="ARBA" id="ARBA00004123"/>
    </source>
</evidence>
<feature type="region of interest" description="Disordered" evidence="10">
    <location>
        <begin position="1"/>
        <end position="22"/>
    </location>
</feature>
<keyword evidence="2" id="KW-0678">Repressor</keyword>
<dbReference type="Pfam" id="PF00400">
    <property type="entry name" value="WD40"/>
    <property type="match status" value="7"/>
</dbReference>
<evidence type="ECO:0000259" key="11">
    <source>
        <dbReference type="Pfam" id="PF08581"/>
    </source>
</evidence>
<dbReference type="InterPro" id="IPR020472">
    <property type="entry name" value="WD40_PAC1"/>
</dbReference>
<dbReference type="CDD" id="cd00200">
    <property type="entry name" value="WD40"/>
    <property type="match status" value="1"/>
</dbReference>
<feature type="compositionally biased region" description="Basic and acidic residues" evidence="10">
    <location>
        <begin position="176"/>
        <end position="200"/>
    </location>
</feature>
<evidence type="ECO:0000256" key="5">
    <source>
        <dbReference type="ARBA" id="ARBA00023015"/>
    </source>
</evidence>
<gene>
    <name evidence="12" type="ORF">FA09DRAFT_330804</name>
</gene>
<dbReference type="InterPro" id="IPR013890">
    <property type="entry name" value="Tscrpt_rep_Tup1_N"/>
</dbReference>
<dbReference type="SUPFAM" id="SSF50978">
    <property type="entry name" value="WD40 repeat-like"/>
    <property type="match status" value="1"/>
</dbReference>
<dbReference type="FunFam" id="2.130.10.10:FF:000503">
    <property type="entry name" value="Glucose repression regulatory protein TUP1"/>
    <property type="match status" value="1"/>
</dbReference>
<feature type="repeat" description="WD" evidence="9">
    <location>
        <begin position="417"/>
        <end position="458"/>
    </location>
</feature>